<proteinExistence type="inferred from homology"/>
<geneLocation type="mitochondrion" evidence="19"/>
<keyword evidence="11 16" id="KW-1133">Transmembrane helix</keyword>
<dbReference type="GO" id="GO:0046872">
    <property type="term" value="F:metal ion binding"/>
    <property type="evidence" value="ECO:0007669"/>
    <property type="project" value="UniProtKB-UniRule"/>
</dbReference>
<evidence type="ECO:0000259" key="18">
    <source>
        <dbReference type="PROSITE" id="PS51003"/>
    </source>
</evidence>
<dbReference type="PROSITE" id="PS51003">
    <property type="entry name" value="CYTB_CTER"/>
    <property type="match status" value="1"/>
</dbReference>
<keyword evidence="6 16" id="KW-0679">Respiratory chain</keyword>
<evidence type="ECO:0000256" key="16">
    <source>
        <dbReference type="RuleBase" id="RU362117"/>
    </source>
</evidence>
<name>A0AA86M6H3_9UROC</name>
<dbReference type="GO" id="GO:0006122">
    <property type="term" value="P:mitochondrial electron transport, ubiquinol to cytochrome c"/>
    <property type="evidence" value="ECO:0007669"/>
    <property type="project" value="TreeGrafter"/>
</dbReference>
<feature type="transmembrane region" description="Helical" evidence="16">
    <location>
        <begin position="93"/>
        <end position="117"/>
    </location>
</feature>
<evidence type="ECO:0000256" key="9">
    <source>
        <dbReference type="ARBA" id="ARBA00022792"/>
    </source>
</evidence>
<evidence type="ECO:0000256" key="7">
    <source>
        <dbReference type="ARBA" id="ARBA00022692"/>
    </source>
</evidence>
<reference evidence="19" key="1">
    <citation type="submission" date="2020-10" db="EMBL/GenBank/DDBJ databases">
        <title>Nuclear ribosomal and mitochondrial DNA copy number and intra-individual variation in the tunicate zooplankton salps.</title>
        <authorList>
            <person name="Goodall-Copestake W.P."/>
        </authorList>
    </citation>
    <scope>NUCLEOTIDE SEQUENCE</scope>
    <source>
        <strain evidence="19">E32_Tv1</strain>
        <tissue evidence="19">Muscle</tissue>
    </source>
</reference>
<dbReference type="InterPro" id="IPR036150">
    <property type="entry name" value="Cyt_b/b6_C_sf"/>
</dbReference>
<evidence type="ECO:0000256" key="5">
    <source>
        <dbReference type="ARBA" id="ARBA00022617"/>
    </source>
</evidence>
<organism evidence="19">
    <name type="scientific">Thetys vagina</name>
    <dbReference type="NCBI Taxonomy" id="942565"/>
    <lineage>
        <taxon>Eukaryota</taxon>
        <taxon>Metazoa</taxon>
        <taxon>Chordata</taxon>
        <taxon>Tunicata</taxon>
        <taxon>Thaliacea</taxon>
        <taxon>Salpida</taxon>
        <taxon>Salpidae</taxon>
        <taxon>Thetys</taxon>
    </lineage>
</organism>
<keyword evidence="8 16" id="KW-0479">Metal-binding</keyword>
<evidence type="ECO:0000256" key="12">
    <source>
        <dbReference type="ARBA" id="ARBA00023004"/>
    </source>
</evidence>
<evidence type="ECO:0000256" key="1">
    <source>
        <dbReference type="ARBA" id="ARBA00002566"/>
    </source>
</evidence>
<evidence type="ECO:0000256" key="10">
    <source>
        <dbReference type="ARBA" id="ARBA00022982"/>
    </source>
</evidence>
<comment type="similarity">
    <text evidence="16">Belongs to the cytochrome b family.</text>
</comment>
<evidence type="ECO:0000256" key="2">
    <source>
        <dbReference type="ARBA" id="ARBA00004448"/>
    </source>
</evidence>
<keyword evidence="9" id="KW-0999">Mitochondrion inner membrane</keyword>
<dbReference type="InterPro" id="IPR016174">
    <property type="entry name" value="Di-haem_cyt_TM"/>
</dbReference>
<dbReference type="InterPro" id="IPR005798">
    <property type="entry name" value="Cyt_b/b6_C"/>
</dbReference>
<dbReference type="GO" id="GO:0008121">
    <property type="term" value="F:quinol-cytochrome-c reductase activity"/>
    <property type="evidence" value="ECO:0007669"/>
    <property type="project" value="TreeGrafter"/>
</dbReference>
<dbReference type="InterPro" id="IPR005797">
    <property type="entry name" value="Cyt_b/b6_N"/>
</dbReference>
<dbReference type="SUPFAM" id="SSF81342">
    <property type="entry name" value="Transmembrane di-heme cytochromes"/>
    <property type="match status" value="1"/>
</dbReference>
<evidence type="ECO:0000256" key="15">
    <source>
        <dbReference type="ARBA" id="ARBA00023136"/>
    </source>
</evidence>
<dbReference type="PROSITE" id="PS51002">
    <property type="entry name" value="CYTB_NTER"/>
    <property type="match status" value="1"/>
</dbReference>
<feature type="transmembrane region" description="Helical" evidence="16">
    <location>
        <begin position="296"/>
        <end position="317"/>
    </location>
</feature>
<dbReference type="Pfam" id="PF00033">
    <property type="entry name" value="Cytochrome_B"/>
    <property type="match status" value="1"/>
</dbReference>
<keyword evidence="15 16" id="KW-0472">Membrane</keyword>
<gene>
    <name evidence="19" type="primary">cytB</name>
</gene>
<feature type="transmembrane region" description="Helical" evidence="16">
    <location>
        <begin position="203"/>
        <end position="229"/>
    </location>
</feature>
<keyword evidence="4 16" id="KW-0813">Transport</keyword>
<keyword evidence="10 16" id="KW-0249">Electron transport</keyword>
<evidence type="ECO:0000256" key="14">
    <source>
        <dbReference type="ARBA" id="ARBA00023128"/>
    </source>
</evidence>
<comment type="function">
    <text evidence="1 16">Component of the ubiquinol-cytochrome c reductase complex (complex III or cytochrome b-c1 complex) that is part of the mitochondrial respiratory chain. The b-c1 complex mediates electron transfer from ubiquinol to cytochrome c. Contributes to the generation of a proton gradient across the mitochondrial membrane that is then used for ATP synthesis.</text>
</comment>
<feature type="transmembrane region" description="Helical" evidence="16">
    <location>
        <begin position="162"/>
        <end position="183"/>
    </location>
</feature>
<keyword evidence="12 16" id="KW-0408">Iron</keyword>
<feature type="transmembrane region" description="Helical" evidence="16">
    <location>
        <begin position="271"/>
        <end position="289"/>
    </location>
</feature>
<feature type="transmembrane region" description="Helical" evidence="16">
    <location>
        <begin position="323"/>
        <end position="345"/>
    </location>
</feature>
<evidence type="ECO:0000256" key="4">
    <source>
        <dbReference type="ARBA" id="ARBA00022448"/>
    </source>
</evidence>
<dbReference type="PANTHER" id="PTHR19271:SF16">
    <property type="entry name" value="CYTOCHROME B"/>
    <property type="match status" value="1"/>
</dbReference>
<dbReference type="InterPro" id="IPR027387">
    <property type="entry name" value="Cytb/b6-like_sf"/>
</dbReference>
<comment type="cofactor">
    <cofactor evidence="16">
        <name>heme b</name>
        <dbReference type="ChEBI" id="CHEBI:60344"/>
    </cofactor>
    <text evidence="16">Binds 2 heme groups non-covalently.</text>
</comment>
<dbReference type="EMBL" id="LC590040">
    <property type="protein sequence ID" value="BCM73324.1"/>
    <property type="molecule type" value="Genomic_DNA"/>
</dbReference>
<feature type="transmembrane region" description="Helical" evidence="16">
    <location>
        <begin position="250"/>
        <end position="265"/>
    </location>
</feature>
<evidence type="ECO:0000256" key="13">
    <source>
        <dbReference type="ARBA" id="ARBA00023075"/>
    </source>
</evidence>
<dbReference type="AlphaFoldDB" id="A0AA86M6H3"/>
<evidence type="ECO:0000256" key="8">
    <source>
        <dbReference type="ARBA" id="ARBA00022723"/>
    </source>
</evidence>
<feature type="transmembrane region" description="Helical" evidence="16">
    <location>
        <begin position="20"/>
        <end position="41"/>
    </location>
</feature>
<dbReference type="Pfam" id="PF00032">
    <property type="entry name" value="Cytochrom_B_C"/>
    <property type="match status" value="1"/>
</dbReference>
<feature type="transmembrane region" description="Helical" evidence="16">
    <location>
        <begin position="61"/>
        <end position="81"/>
    </location>
</feature>
<dbReference type="GO" id="GO:0016491">
    <property type="term" value="F:oxidoreductase activity"/>
    <property type="evidence" value="ECO:0007669"/>
    <property type="project" value="UniProtKB-UniRule"/>
</dbReference>
<accession>A0AA86M6H3</accession>
<evidence type="ECO:0000313" key="19">
    <source>
        <dbReference type="EMBL" id="BCM73324.1"/>
    </source>
</evidence>
<dbReference type="SUPFAM" id="SSF81648">
    <property type="entry name" value="a domain/subunit of cytochrome bc1 complex (Ubiquinol-cytochrome c reductase)"/>
    <property type="match status" value="1"/>
</dbReference>
<evidence type="ECO:0000256" key="11">
    <source>
        <dbReference type="ARBA" id="ARBA00022989"/>
    </source>
</evidence>
<feature type="domain" description="Cytochrome b/b6 N-terminal region profile" evidence="17">
    <location>
        <begin position="1"/>
        <end position="193"/>
    </location>
</feature>
<dbReference type="PANTHER" id="PTHR19271">
    <property type="entry name" value="CYTOCHROME B"/>
    <property type="match status" value="1"/>
</dbReference>
<keyword evidence="5 16" id="KW-0349">Heme</keyword>
<sequence length="346" mass="38741">MLGKMPLPQSINYYWNLGSLLGITYVFQLVSGILLSLRYYAGDGTHSFDSVENIMREVNQGPVIRGLHLAGSQMMLLLVYLHMMRSLLYGRGVNTVMVLQGTVIMICTMGAAFFGYVLPWGQMSFWGATVITGFLGVIPMGDKLLEWVWGGFTVGHPTLTRFYSLHYLLGIAIAPLSLMHILILHDEGSGGPLGDFSDMYLPFWPYFGIKDLWPCILMSFVLVILALSLMPETENLKNANSMVTPTHIKPEWYFLMFYAILRAVPSKSGGLMLMLLSIAGLIFLMLLGNNFTNSTFGLFLFLNLIGICVILGFLGGMPVEEPYLTASMVMSFLYFGMIFLFYLFFE</sequence>
<keyword evidence="7 16" id="KW-0812">Transmembrane</keyword>
<evidence type="ECO:0000259" key="17">
    <source>
        <dbReference type="PROSITE" id="PS51002"/>
    </source>
</evidence>
<comment type="subcellular location">
    <subcellularLocation>
        <location evidence="2">Mitochondrion inner membrane</location>
        <topology evidence="2">Multi-pass membrane protein</topology>
    </subcellularLocation>
</comment>
<dbReference type="GO" id="GO:0005743">
    <property type="term" value="C:mitochondrial inner membrane"/>
    <property type="evidence" value="ECO:0007669"/>
    <property type="project" value="UniProtKB-SubCell"/>
</dbReference>
<protein>
    <recommendedName>
        <fullName evidence="3 16">Cytochrome b</fullName>
    </recommendedName>
</protein>
<feature type="domain" description="Cytochrome b/b6 C-terminal region profile" evidence="18">
    <location>
        <begin position="193"/>
        <end position="346"/>
    </location>
</feature>
<evidence type="ECO:0000256" key="6">
    <source>
        <dbReference type="ARBA" id="ARBA00022660"/>
    </source>
</evidence>
<keyword evidence="14 16" id="KW-0496">Mitochondrion</keyword>
<dbReference type="InterPro" id="IPR048259">
    <property type="entry name" value="Cytochrome_b_N_euk/bac"/>
</dbReference>
<feature type="transmembrane region" description="Helical" evidence="16">
    <location>
        <begin position="123"/>
        <end position="141"/>
    </location>
</feature>
<keyword evidence="13" id="KW-0830">Ubiquinone</keyword>
<dbReference type="CDD" id="cd00284">
    <property type="entry name" value="Cytochrome_b_N"/>
    <property type="match status" value="1"/>
</dbReference>
<evidence type="ECO:0000256" key="3">
    <source>
        <dbReference type="ARBA" id="ARBA00013531"/>
    </source>
</evidence>
<dbReference type="Gene3D" id="1.20.810.10">
    <property type="entry name" value="Cytochrome Bc1 Complex, Chain C"/>
    <property type="match status" value="1"/>
</dbReference>